<dbReference type="GO" id="GO:0005886">
    <property type="term" value="C:plasma membrane"/>
    <property type="evidence" value="ECO:0007669"/>
    <property type="project" value="UniProtKB-SubCell"/>
</dbReference>
<dbReference type="AlphaFoldDB" id="X1JMW2"/>
<dbReference type="GO" id="GO:0046872">
    <property type="term" value="F:metal ion binding"/>
    <property type="evidence" value="ECO:0007669"/>
    <property type="project" value="UniProtKB-KW"/>
</dbReference>
<feature type="transmembrane region" description="Helical" evidence="13">
    <location>
        <begin position="41"/>
        <end position="60"/>
    </location>
</feature>
<protein>
    <recommendedName>
        <fullName evidence="14">Peptidase M48 domain-containing protein</fullName>
    </recommendedName>
</protein>
<keyword evidence="10 13" id="KW-1133">Transmembrane helix</keyword>
<evidence type="ECO:0000256" key="10">
    <source>
        <dbReference type="ARBA" id="ARBA00022989"/>
    </source>
</evidence>
<comment type="similarity">
    <text evidence="3">Belongs to the peptidase M48B family.</text>
</comment>
<evidence type="ECO:0000256" key="3">
    <source>
        <dbReference type="ARBA" id="ARBA00009779"/>
    </source>
</evidence>
<keyword evidence="7" id="KW-0479">Metal-binding</keyword>
<keyword evidence="5" id="KW-0645">Protease</keyword>
<dbReference type="Pfam" id="PF01435">
    <property type="entry name" value="Peptidase_M48"/>
    <property type="match status" value="1"/>
</dbReference>
<dbReference type="HAMAP" id="MF_00188">
    <property type="entry name" value="Pept_M48_protease_HtpX"/>
    <property type="match status" value="1"/>
</dbReference>
<evidence type="ECO:0000256" key="4">
    <source>
        <dbReference type="ARBA" id="ARBA00022475"/>
    </source>
</evidence>
<evidence type="ECO:0000256" key="7">
    <source>
        <dbReference type="ARBA" id="ARBA00022723"/>
    </source>
</evidence>
<evidence type="ECO:0000256" key="1">
    <source>
        <dbReference type="ARBA" id="ARBA00001947"/>
    </source>
</evidence>
<keyword evidence="9" id="KW-0862">Zinc</keyword>
<dbReference type="InterPro" id="IPR050083">
    <property type="entry name" value="HtpX_protease"/>
</dbReference>
<dbReference type="PANTHER" id="PTHR43221:SF1">
    <property type="entry name" value="PROTEASE HTPX"/>
    <property type="match status" value="1"/>
</dbReference>
<evidence type="ECO:0000256" key="13">
    <source>
        <dbReference type="SAM" id="Phobius"/>
    </source>
</evidence>
<reference evidence="15" key="1">
    <citation type="journal article" date="2014" name="Front. Microbiol.">
        <title>High frequency of phylogenetically diverse reductive dehalogenase-homologous genes in deep subseafloor sedimentary metagenomes.</title>
        <authorList>
            <person name="Kawai M."/>
            <person name="Futagami T."/>
            <person name="Toyoda A."/>
            <person name="Takaki Y."/>
            <person name="Nishi S."/>
            <person name="Hori S."/>
            <person name="Arai W."/>
            <person name="Tsubouchi T."/>
            <person name="Morono Y."/>
            <person name="Uchiyama I."/>
            <person name="Ito T."/>
            <person name="Fujiyama A."/>
            <person name="Inagaki F."/>
            <person name="Takami H."/>
        </authorList>
    </citation>
    <scope>NUCLEOTIDE SEQUENCE</scope>
    <source>
        <strain evidence="15">Expedition CK06-06</strain>
    </source>
</reference>
<evidence type="ECO:0000256" key="2">
    <source>
        <dbReference type="ARBA" id="ARBA00004651"/>
    </source>
</evidence>
<sequence length="303" mass="34058">MPTLYTHAESNTRKTWFYLACFLILIIALGWLISYFLGSYIILWIAVIYSILISFFSYWYSDKIVLAMSKAKPIKKRDNPELYRIVENLCITAGLPLPKIYIINESQPNAFATGRDSKHAVIAVTKGLLNRLERAELEGVIAHELAHIGNRDILLSTIIVVLVGVVVIITDLFFRISLYGGFSSRRGGRDGGQMRMIMLLVALILAILAPLFATLIRLAISRKREFLADATGALLTRYPEGLAKALEKISQDPHPLKVANNSYAHLYFVSPFKGKQSKSFLTKLFMTHPPVEGRTRALRGMKI</sequence>
<dbReference type="InterPro" id="IPR001915">
    <property type="entry name" value="Peptidase_M48"/>
</dbReference>
<evidence type="ECO:0000256" key="5">
    <source>
        <dbReference type="ARBA" id="ARBA00022670"/>
    </source>
</evidence>
<evidence type="ECO:0000313" key="15">
    <source>
        <dbReference type="EMBL" id="GAH96056.1"/>
    </source>
</evidence>
<name>X1JMW2_9ZZZZ</name>
<evidence type="ECO:0000256" key="9">
    <source>
        <dbReference type="ARBA" id="ARBA00022833"/>
    </source>
</evidence>
<evidence type="ECO:0000256" key="11">
    <source>
        <dbReference type="ARBA" id="ARBA00023049"/>
    </source>
</evidence>
<dbReference type="GO" id="GO:0006508">
    <property type="term" value="P:proteolysis"/>
    <property type="evidence" value="ECO:0007669"/>
    <property type="project" value="UniProtKB-KW"/>
</dbReference>
<evidence type="ECO:0000256" key="12">
    <source>
        <dbReference type="ARBA" id="ARBA00023136"/>
    </source>
</evidence>
<feature type="domain" description="Peptidase M48" evidence="14">
    <location>
        <begin position="77"/>
        <end position="301"/>
    </location>
</feature>
<proteinExistence type="inferred from homology"/>
<comment type="caution">
    <text evidence="15">The sequence shown here is derived from an EMBL/GenBank/DDBJ whole genome shotgun (WGS) entry which is preliminary data.</text>
</comment>
<keyword evidence="11" id="KW-0482">Metalloprotease</keyword>
<dbReference type="GO" id="GO:0004222">
    <property type="term" value="F:metalloendopeptidase activity"/>
    <property type="evidence" value="ECO:0007669"/>
    <property type="project" value="InterPro"/>
</dbReference>
<comment type="subcellular location">
    <subcellularLocation>
        <location evidence="2">Cell membrane</location>
        <topology evidence="2">Multi-pass membrane protein</topology>
    </subcellularLocation>
</comment>
<feature type="transmembrane region" description="Helical" evidence="13">
    <location>
        <begin position="196"/>
        <end position="216"/>
    </location>
</feature>
<keyword evidence="4" id="KW-1003">Cell membrane</keyword>
<dbReference type="PANTHER" id="PTHR43221">
    <property type="entry name" value="PROTEASE HTPX"/>
    <property type="match status" value="1"/>
</dbReference>
<gene>
    <name evidence="15" type="ORF">S06H3_04149</name>
</gene>
<dbReference type="EMBL" id="BARV01001426">
    <property type="protein sequence ID" value="GAH96056.1"/>
    <property type="molecule type" value="Genomic_DNA"/>
</dbReference>
<organism evidence="15">
    <name type="scientific">marine sediment metagenome</name>
    <dbReference type="NCBI Taxonomy" id="412755"/>
    <lineage>
        <taxon>unclassified sequences</taxon>
        <taxon>metagenomes</taxon>
        <taxon>ecological metagenomes</taxon>
    </lineage>
</organism>
<keyword evidence="12 13" id="KW-0472">Membrane</keyword>
<dbReference type="CDD" id="cd07340">
    <property type="entry name" value="M48B_Htpx_like"/>
    <property type="match status" value="1"/>
</dbReference>
<accession>X1JMW2</accession>
<dbReference type="InterPro" id="IPR022919">
    <property type="entry name" value="Pept_M48_protease_HtpX"/>
</dbReference>
<dbReference type="Gene3D" id="3.30.2010.10">
    <property type="entry name" value="Metalloproteases ('zincins'), catalytic domain"/>
    <property type="match status" value="1"/>
</dbReference>
<feature type="transmembrane region" description="Helical" evidence="13">
    <location>
        <begin position="16"/>
        <end position="35"/>
    </location>
</feature>
<keyword evidence="8" id="KW-0378">Hydrolase</keyword>
<keyword evidence="6 13" id="KW-0812">Transmembrane</keyword>
<evidence type="ECO:0000259" key="14">
    <source>
        <dbReference type="Pfam" id="PF01435"/>
    </source>
</evidence>
<evidence type="ECO:0000256" key="6">
    <source>
        <dbReference type="ARBA" id="ARBA00022692"/>
    </source>
</evidence>
<feature type="transmembrane region" description="Helical" evidence="13">
    <location>
        <begin position="153"/>
        <end position="176"/>
    </location>
</feature>
<evidence type="ECO:0000256" key="8">
    <source>
        <dbReference type="ARBA" id="ARBA00022801"/>
    </source>
</evidence>
<comment type="cofactor">
    <cofactor evidence="1">
        <name>Zn(2+)</name>
        <dbReference type="ChEBI" id="CHEBI:29105"/>
    </cofactor>
</comment>